<keyword evidence="2" id="KW-1185">Reference proteome</keyword>
<sequence>MVINVNSLNKRLILLRGDIKSNFYDVSEAKALNRVLHLLLKFEHALNAAPRDQLPTVYAEWVLVFDAEEPVLQKIGPQFNTDLAAVMEQFDYLVDEILEAKQRKAVGNSTLDERMEELDKLESDVQHIQSGMEQLRADFEQSKLKCG</sequence>
<reference evidence="1" key="1">
    <citation type="submission" date="2022-07" db="EMBL/GenBank/DDBJ databases">
        <title>Genome Sequence of Lecanicillium saksenae.</title>
        <authorList>
            <person name="Buettner E."/>
        </authorList>
    </citation>
    <scope>NUCLEOTIDE SEQUENCE</scope>
    <source>
        <strain evidence="1">VT-O1</strain>
    </source>
</reference>
<gene>
    <name evidence="1" type="ORF">NLG97_g3935</name>
</gene>
<dbReference type="EMBL" id="JANAKD010000356">
    <property type="protein sequence ID" value="KAJ3494660.1"/>
    <property type="molecule type" value="Genomic_DNA"/>
</dbReference>
<dbReference type="Proteomes" id="UP001148737">
    <property type="component" value="Unassembled WGS sequence"/>
</dbReference>
<protein>
    <submittedName>
        <fullName evidence="1">Uncharacterized protein</fullName>
    </submittedName>
</protein>
<evidence type="ECO:0000313" key="2">
    <source>
        <dbReference type="Proteomes" id="UP001148737"/>
    </source>
</evidence>
<organism evidence="1 2">
    <name type="scientific">Lecanicillium saksenae</name>
    <dbReference type="NCBI Taxonomy" id="468837"/>
    <lineage>
        <taxon>Eukaryota</taxon>
        <taxon>Fungi</taxon>
        <taxon>Dikarya</taxon>
        <taxon>Ascomycota</taxon>
        <taxon>Pezizomycotina</taxon>
        <taxon>Sordariomycetes</taxon>
        <taxon>Hypocreomycetidae</taxon>
        <taxon>Hypocreales</taxon>
        <taxon>Cordycipitaceae</taxon>
        <taxon>Lecanicillium</taxon>
    </lineage>
</organism>
<name>A0ACC1QWX8_9HYPO</name>
<proteinExistence type="predicted"/>
<comment type="caution">
    <text evidence="1">The sequence shown here is derived from an EMBL/GenBank/DDBJ whole genome shotgun (WGS) entry which is preliminary data.</text>
</comment>
<accession>A0ACC1QWX8</accession>
<evidence type="ECO:0000313" key="1">
    <source>
        <dbReference type="EMBL" id="KAJ3494660.1"/>
    </source>
</evidence>